<dbReference type="InterPro" id="IPR036890">
    <property type="entry name" value="HATPase_C_sf"/>
</dbReference>
<feature type="domain" description="Histidine kinase" evidence="11">
    <location>
        <begin position="255"/>
        <end position="470"/>
    </location>
</feature>
<keyword evidence="8 10" id="KW-1133">Transmembrane helix</keyword>
<dbReference type="InterPro" id="IPR004358">
    <property type="entry name" value="Sig_transdc_His_kin-like_C"/>
</dbReference>
<dbReference type="InterPro" id="IPR005467">
    <property type="entry name" value="His_kinase_dom"/>
</dbReference>
<keyword evidence="6 10" id="KW-0812">Transmembrane</keyword>
<comment type="catalytic activity">
    <reaction evidence="1">
        <text>ATP + protein L-histidine = ADP + protein N-phospho-L-histidine.</text>
        <dbReference type="EC" id="2.7.13.3"/>
    </reaction>
</comment>
<gene>
    <name evidence="12" type="ORF">IAE60_13165</name>
</gene>
<dbReference type="PROSITE" id="PS50109">
    <property type="entry name" value="HIS_KIN"/>
    <property type="match status" value="1"/>
</dbReference>
<dbReference type="Pfam" id="PF02518">
    <property type="entry name" value="HATPase_c"/>
    <property type="match status" value="1"/>
</dbReference>
<dbReference type="RefSeq" id="WP_187572610.1">
    <property type="nucleotide sequence ID" value="NZ_CP060731.1"/>
</dbReference>
<sequence length="470" mass="51048">MLMPERVRSLKARLVTTMALLFLAGTVVMYLAARAYGLRAADLSYDRLLAGSALSIAETLSVDGGQVRVDIPYAALDMLSAAPEDKVFYRVYGPSAQTVTGYEDLPTIPLARSRGEGPSEVPAPRFFDATYRGDVVRFVVLGRQIAQPELRGWVWVQVGQTRQAREELAGELVLGALVPIAALTLLALTLAWFGVGRALRPLESLSQDLAGREPSDLRALKAPVPAEVQPLVTALNGFMRRLEGNVAGLRAFIGDAAHQIRTPLAALRAQAQLALDEDDPREMRRGLLKVERNASRLTRLVNQLLSDAMVMHRADVRRFEEFDLVDVIKRAMRDAVPMSGDVQVGFISSMARAPMRGDAVLLGEAIKNLIDNAIRHGTPEALGPDAEVEVALHEHNDLYALTVADRGPGIDIVNRERIFERFERGDTQSSGAGLGMAIVSRVVSSHGGTIELIDREGGGLIVRLCLKGTP</sequence>
<dbReference type="PANTHER" id="PTHR45436:SF1">
    <property type="entry name" value="SENSOR PROTEIN QSEC"/>
    <property type="match status" value="1"/>
</dbReference>
<evidence type="ECO:0000313" key="13">
    <source>
        <dbReference type="Proteomes" id="UP000515838"/>
    </source>
</evidence>
<keyword evidence="4" id="KW-0597">Phosphoprotein</keyword>
<name>A0A7G9T9W1_PSEMX</name>
<comment type="subcellular location">
    <subcellularLocation>
        <location evidence="2">Membrane</location>
    </subcellularLocation>
</comment>
<dbReference type="InterPro" id="IPR003594">
    <property type="entry name" value="HATPase_dom"/>
</dbReference>
<evidence type="ECO:0000256" key="7">
    <source>
        <dbReference type="ARBA" id="ARBA00022777"/>
    </source>
</evidence>
<evidence type="ECO:0000256" key="4">
    <source>
        <dbReference type="ARBA" id="ARBA00022553"/>
    </source>
</evidence>
<evidence type="ECO:0000256" key="6">
    <source>
        <dbReference type="ARBA" id="ARBA00022692"/>
    </source>
</evidence>
<dbReference type="GO" id="GO:0005886">
    <property type="term" value="C:plasma membrane"/>
    <property type="evidence" value="ECO:0007669"/>
    <property type="project" value="TreeGrafter"/>
</dbReference>
<dbReference type="PANTHER" id="PTHR45436">
    <property type="entry name" value="SENSOR HISTIDINE KINASE YKOH"/>
    <property type="match status" value="1"/>
</dbReference>
<dbReference type="InterPro" id="IPR013727">
    <property type="entry name" value="2CSK_N"/>
</dbReference>
<evidence type="ECO:0000256" key="8">
    <source>
        <dbReference type="ARBA" id="ARBA00022989"/>
    </source>
</evidence>
<keyword evidence="9 10" id="KW-0472">Membrane</keyword>
<feature type="transmembrane region" description="Helical" evidence="10">
    <location>
        <begin position="172"/>
        <end position="195"/>
    </location>
</feature>
<evidence type="ECO:0000256" key="3">
    <source>
        <dbReference type="ARBA" id="ARBA00012438"/>
    </source>
</evidence>
<dbReference type="SMART" id="SM00388">
    <property type="entry name" value="HisKA"/>
    <property type="match status" value="1"/>
</dbReference>
<dbReference type="SUPFAM" id="SSF55874">
    <property type="entry name" value="ATPase domain of HSP90 chaperone/DNA topoisomerase II/histidine kinase"/>
    <property type="match status" value="1"/>
</dbReference>
<dbReference type="InterPro" id="IPR003661">
    <property type="entry name" value="HisK_dim/P_dom"/>
</dbReference>
<evidence type="ECO:0000256" key="2">
    <source>
        <dbReference type="ARBA" id="ARBA00004370"/>
    </source>
</evidence>
<dbReference type="InterPro" id="IPR036097">
    <property type="entry name" value="HisK_dim/P_sf"/>
</dbReference>
<dbReference type="CDD" id="cd00075">
    <property type="entry name" value="HATPase"/>
    <property type="match status" value="1"/>
</dbReference>
<evidence type="ECO:0000259" key="11">
    <source>
        <dbReference type="PROSITE" id="PS50109"/>
    </source>
</evidence>
<dbReference type="AlphaFoldDB" id="A0A7G9T9W1"/>
<evidence type="ECO:0000313" key="12">
    <source>
        <dbReference type="EMBL" id="QNN76886.1"/>
    </source>
</evidence>
<proteinExistence type="predicted"/>
<dbReference type="SUPFAM" id="SSF47384">
    <property type="entry name" value="Homodimeric domain of signal transducing histidine kinase"/>
    <property type="match status" value="1"/>
</dbReference>
<dbReference type="Pfam" id="PF00512">
    <property type="entry name" value="HisKA"/>
    <property type="match status" value="1"/>
</dbReference>
<dbReference type="SMART" id="SM00387">
    <property type="entry name" value="HATPase_c"/>
    <property type="match status" value="1"/>
</dbReference>
<dbReference type="Gene3D" id="3.30.565.10">
    <property type="entry name" value="Histidine kinase-like ATPase, C-terminal domain"/>
    <property type="match status" value="1"/>
</dbReference>
<dbReference type="InterPro" id="IPR050428">
    <property type="entry name" value="TCS_sensor_his_kinase"/>
</dbReference>
<dbReference type="EMBL" id="CP060731">
    <property type="protein sequence ID" value="QNN76886.1"/>
    <property type="molecule type" value="Genomic_DNA"/>
</dbReference>
<evidence type="ECO:0000256" key="5">
    <source>
        <dbReference type="ARBA" id="ARBA00022679"/>
    </source>
</evidence>
<evidence type="ECO:0000256" key="1">
    <source>
        <dbReference type="ARBA" id="ARBA00000085"/>
    </source>
</evidence>
<feature type="transmembrane region" description="Helical" evidence="10">
    <location>
        <begin position="12"/>
        <end position="33"/>
    </location>
</feature>
<dbReference type="Gene3D" id="1.10.287.130">
    <property type="match status" value="1"/>
</dbReference>
<accession>A0A7G9T9W1</accession>
<dbReference type="GO" id="GO:0000155">
    <property type="term" value="F:phosphorelay sensor kinase activity"/>
    <property type="evidence" value="ECO:0007669"/>
    <property type="project" value="InterPro"/>
</dbReference>
<reference evidence="12 13" key="1">
    <citation type="submission" date="2020-08" db="EMBL/GenBank/DDBJ databases">
        <title>Streptomycin Non-resistant strain, P. mexicana.</title>
        <authorList>
            <person name="Ganesh-Kumar S."/>
            <person name="Zhe T."/>
            <person name="Yu Z."/>
            <person name="Min Y."/>
        </authorList>
    </citation>
    <scope>NUCLEOTIDE SEQUENCE [LARGE SCALE GENOMIC DNA]</scope>
    <source>
        <strain evidence="12 13">GTZY2</strain>
    </source>
</reference>
<evidence type="ECO:0000256" key="10">
    <source>
        <dbReference type="SAM" id="Phobius"/>
    </source>
</evidence>
<dbReference type="Proteomes" id="UP000515838">
    <property type="component" value="Chromosome"/>
</dbReference>
<dbReference type="EC" id="2.7.13.3" evidence="3"/>
<protein>
    <recommendedName>
        <fullName evidence="3">histidine kinase</fullName>
        <ecNumber evidence="3">2.7.13.3</ecNumber>
    </recommendedName>
</protein>
<dbReference type="PRINTS" id="PR00344">
    <property type="entry name" value="BCTRLSENSOR"/>
</dbReference>
<keyword evidence="7 12" id="KW-0418">Kinase</keyword>
<evidence type="ECO:0000256" key="9">
    <source>
        <dbReference type="ARBA" id="ARBA00023136"/>
    </source>
</evidence>
<dbReference type="CDD" id="cd00082">
    <property type="entry name" value="HisKA"/>
    <property type="match status" value="1"/>
</dbReference>
<organism evidence="12 13">
    <name type="scientific">Pseudoxanthomonas mexicana</name>
    <dbReference type="NCBI Taxonomy" id="128785"/>
    <lineage>
        <taxon>Bacteria</taxon>
        <taxon>Pseudomonadati</taxon>
        <taxon>Pseudomonadota</taxon>
        <taxon>Gammaproteobacteria</taxon>
        <taxon>Lysobacterales</taxon>
        <taxon>Lysobacteraceae</taxon>
        <taxon>Pseudoxanthomonas</taxon>
    </lineage>
</organism>
<keyword evidence="5" id="KW-0808">Transferase</keyword>
<dbReference type="Pfam" id="PF08521">
    <property type="entry name" value="2CSK_N"/>
    <property type="match status" value="1"/>
</dbReference>
<dbReference type="GeneID" id="81471927"/>